<protein>
    <submittedName>
        <fullName evidence="1">Uncharacterized protein</fullName>
    </submittedName>
</protein>
<sequence length="129" mass="14490">MELQLSDPKNLEDLFLAGWSSLPIWVLGARSDEQCDQLKHLNIDHVVASHSVQRAIINVDESARKRARRIVAALRDFKTMAVSSGCGITNGNGLSLSSVTGQFVSKESFKVKLKFSTPKRREYRKIIYL</sequence>
<dbReference type="AlphaFoldDB" id="A0A023B5I2"/>
<proteinExistence type="predicted"/>
<dbReference type="GeneID" id="22913243"/>
<comment type="caution">
    <text evidence="1">The sequence shown here is derived from an EMBL/GenBank/DDBJ whole genome shotgun (WGS) entry which is preliminary data.</text>
</comment>
<dbReference type="VEuPathDB" id="CryptoDB:GNI_090510"/>
<dbReference type="RefSeq" id="XP_011130829.1">
    <property type="nucleotide sequence ID" value="XM_011132527.1"/>
</dbReference>
<accession>A0A023B5I2</accession>
<reference evidence="1" key="1">
    <citation type="submission" date="2013-12" db="EMBL/GenBank/DDBJ databases">
        <authorList>
            <person name="Omoto C.K."/>
            <person name="Sibley D."/>
            <person name="Venepally P."/>
            <person name="Hadjithomas M."/>
            <person name="Karamycheva S."/>
            <person name="Brunk B."/>
            <person name="Roos D."/>
            <person name="Caler E."/>
            <person name="Lorenzi H."/>
        </authorList>
    </citation>
    <scope>NUCLEOTIDE SEQUENCE</scope>
</reference>
<evidence type="ECO:0000313" key="1">
    <source>
        <dbReference type="EMBL" id="EZG60421.1"/>
    </source>
</evidence>
<dbReference type="Proteomes" id="UP000019763">
    <property type="component" value="Unassembled WGS sequence"/>
</dbReference>
<dbReference type="EMBL" id="AFNH02000677">
    <property type="protein sequence ID" value="EZG60421.1"/>
    <property type="molecule type" value="Genomic_DNA"/>
</dbReference>
<organism evidence="1 2">
    <name type="scientific">Gregarina niphandrodes</name>
    <name type="common">Septate eugregarine</name>
    <dbReference type="NCBI Taxonomy" id="110365"/>
    <lineage>
        <taxon>Eukaryota</taxon>
        <taxon>Sar</taxon>
        <taxon>Alveolata</taxon>
        <taxon>Apicomplexa</taxon>
        <taxon>Conoidasida</taxon>
        <taxon>Gregarinasina</taxon>
        <taxon>Eugregarinorida</taxon>
        <taxon>Gregarinidae</taxon>
        <taxon>Gregarina</taxon>
    </lineage>
</organism>
<name>A0A023B5I2_GRENI</name>
<gene>
    <name evidence="1" type="ORF">GNI_090510</name>
</gene>
<keyword evidence="2" id="KW-1185">Reference proteome</keyword>
<evidence type="ECO:0000313" key="2">
    <source>
        <dbReference type="Proteomes" id="UP000019763"/>
    </source>
</evidence>